<feature type="domain" description="DUF11" evidence="1">
    <location>
        <begin position="3108"/>
        <end position="3228"/>
    </location>
</feature>
<dbReference type="Gene3D" id="2.60.40.10">
    <property type="entry name" value="Immunoglobulins"/>
    <property type="match status" value="1"/>
</dbReference>
<feature type="domain" description="DUF11" evidence="1">
    <location>
        <begin position="4408"/>
        <end position="4528"/>
    </location>
</feature>
<feature type="domain" description="DUF11" evidence="1">
    <location>
        <begin position="2068"/>
        <end position="2178"/>
    </location>
</feature>
<dbReference type="SUPFAM" id="SSF49899">
    <property type="entry name" value="Concanavalin A-like lectins/glucanases"/>
    <property type="match status" value="3"/>
</dbReference>
<feature type="domain" description="DUF11" evidence="1">
    <location>
        <begin position="4798"/>
        <end position="4918"/>
    </location>
</feature>
<feature type="domain" description="DUF8202" evidence="2">
    <location>
        <begin position="1142"/>
        <end position="1336"/>
    </location>
</feature>
<feature type="domain" description="DUF11" evidence="1">
    <location>
        <begin position="1940"/>
        <end position="2061"/>
    </location>
</feature>
<feature type="domain" description="DUF11" evidence="1">
    <location>
        <begin position="1678"/>
        <end position="1803"/>
    </location>
</feature>
<organism evidence="3 4">
    <name type="scientific">Chitinophaga silvatica</name>
    <dbReference type="NCBI Taxonomy" id="2282649"/>
    <lineage>
        <taxon>Bacteria</taxon>
        <taxon>Pseudomonadati</taxon>
        <taxon>Bacteroidota</taxon>
        <taxon>Chitinophagia</taxon>
        <taxon>Chitinophagales</taxon>
        <taxon>Chitinophagaceae</taxon>
        <taxon>Chitinophaga</taxon>
    </lineage>
</organism>
<evidence type="ECO:0000313" key="4">
    <source>
        <dbReference type="Proteomes" id="UP000260644"/>
    </source>
</evidence>
<dbReference type="InterPro" id="IPR047589">
    <property type="entry name" value="DUF11_rpt"/>
</dbReference>
<feature type="domain" description="DUF11" evidence="1">
    <location>
        <begin position="5057"/>
        <end position="5176"/>
    </location>
</feature>
<keyword evidence="4" id="KW-1185">Reference proteome</keyword>
<dbReference type="Pfam" id="PF13585">
    <property type="entry name" value="CHU_C"/>
    <property type="match status" value="1"/>
</dbReference>
<dbReference type="NCBIfam" id="TIGR01451">
    <property type="entry name" value="B_ant_repeat"/>
    <property type="match status" value="30"/>
</dbReference>
<feature type="domain" description="DUF11" evidence="1">
    <location>
        <begin position="3888"/>
        <end position="4008"/>
    </location>
</feature>
<feature type="domain" description="DUF11" evidence="1">
    <location>
        <begin position="1811"/>
        <end position="1927"/>
    </location>
</feature>
<accession>A0A3E1Y945</accession>
<feature type="domain" description="DUF11" evidence="1">
    <location>
        <begin position="5317"/>
        <end position="5437"/>
    </location>
</feature>
<protein>
    <submittedName>
        <fullName evidence="3">DUF11 domain-containing protein</fullName>
    </submittedName>
</protein>
<feature type="domain" description="DUF11" evidence="1">
    <location>
        <begin position="2204"/>
        <end position="2324"/>
    </location>
</feature>
<dbReference type="EMBL" id="QPMM01000007">
    <property type="protein sequence ID" value="RFS21938.1"/>
    <property type="molecule type" value="Genomic_DNA"/>
</dbReference>
<feature type="domain" description="DUF8202" evidence="2">
    <location>
        <begin position="705"/>
        <end position="879"/>
    </location>
</feature>
<sequence>MIMQLLFNSKKKSVNPKRRKPGKGLLRTVFGISLLMTVLLVRQIAVGGLLPEIKKVWSKIKEEPIVENNKSKMFAVPGTSPGGVTGSVLWLRADDASSNNASWKDFTGNGLEATQTVAANKPTLVDDGINFNYAYTFSDKSLMTIPNSTIAGKFPFANKPRTLIAVGTSNSQTLSGGHGMMFSYGSTVSNGLGTFIGQIVGNGVAGFGAYNGGTFNAISPAGKIIQGVPRILGGRYTTGLDVILDLDGTQTAISTGSTWNTDGTQDAFVGRGSIGGSAAYWNGKTGEIILYDRALNATELQKVYSYLGIKYGITVYQGTQNYLASNGSVCWPADATYKNRITGIGRDDLQALSTKQSLNADAGEITLSLGNVIAASNAQNTGNFPNDASFFVIADNGLESTYSASVTSTKATYRTKRVWKVNKTNWVDQPITLKADLPGNNVYLLISTNPTFATINQEILLNPDKTVTLNSSLIPNGAYFAFATFAKYPGGIPGALLWLRPDIGTSSTVNNSPVSSWLDYAYNQNNATQATASLQPLYVDNPTDNVNYNPLVKFDGVDDYLNLNINRLPLGVTPKTFIGTGYVNTGGNTNKYILAYGGSTTNTGMGLGCVSTSNIGAFVGYNDYLGTTTNPFWQNGKFNDLTAVWAGNSASIFSKSLLLNNGTKTYNTATGGAMIGNAPWGANQAWNGPIGDVMVYGTNLTPADQARINTYLAIKYGYTIDQSTGRDYIATDGTTKVWTATVNTVYNKNITGIGRDDLEDLMQKQSRSINPGLHPIVGLGNIAASNKANSNSFTSDMSYLVWGDNGAANTFSMAVTGRPDVSHRMARLWKVQNTGNVGTVQIAIPKDSLPNVFTKVFLAKSSSAIIDGSSEFIPLTEANINGVDCYVTTTTLTDGQFFTYAAMASLPGGVAGNALWVRGDIGLQVNGSNQVQQWFDQSGSGNTATELRASITNSNNPIAPSADIIQTQNGINFNPVAQFSGATNKSLKGNAAVTWSNSEPLAMFFVAFPKGVPQTGMGLAGVFTTSNLSGAPAGAGRGVVVNGTAKAFSLDGNGCTPASTTSPIDVVPTVGRGVYVSSTTGLGGSTWLNGKLEATGTGCATGSDGSFFEVAGRTVDTYKGRIFNGLIAEVIVYKSALTPVQAQQIESYLAIKYGVTLNQATAQDYLAADGTTKVWDATTNSTYKNNIFGIGRDDIEKLNQKQSRSVNDAAILTVGLGTLATTNATNTNNFSSDKSYLMMGANSTAKTVQGTNIPANSCITERLTQQWKAQLTNFNAATQPLRLQFDLTGISASGTSLSDFILLIDQDGDGNFGTGTITQIPATDFANGVVGFDNVDALANGVVFTLATRYPSRTASLVPAGQVKTAANICIDGDWVYFRHPDDITKYIAAIKLNGNTIDLSKLSAVIDANQTPANIGKNVGTDYGTQLVNRFVQITYTGAALTTNGGVTVRIFQNPAEKTAAENYLSGTRAVTRPQTYNWFQYNGAINSIISTDLDATGLKNKTILTPAASGQIDGVEYVDFSGIQQLGILGGEVTSDVIYTDLAITKTDGQTTYAPGADVVYTVTVNNLSANAVTGATILDQLPVGISAANMSWSVTAVTGGAIVPANSGTGALSQQADIPGGASITYEVTIKVPSSYTGNLVNTATVTAPAATYADTNPANNSATDTDTWAPQVNLHITKSATPDPALAGREVQYTITVTNAGKSDVTGATITDNLPAGLSTTSWTATATGTNASVTPVSGTGNVSATANIPGGNSGTITIVVKGLLSPDYTGATLDNTANVASPVGITDTDPTDNVSSISTTVQKKTDLIITKINATNATIAGSPITYRITVGNNGPATATGVRIQDVVPAEVIVSSVVPAAAGTATLGTDNTSGSNIDVTATIPPGPLNYVTIEVNGTIDPAFAGTLTNTATATAAGGDPVSATRNTVISRKPALTIVKNAPASIVSGAEITYVITVENNGLSDALNANVFDQVPANISNVSWTTAVTGNAKVNGSTSGTGNAVDVHADIPAGTGNRLTITIKGTVSPAATGTIDNIASLTPSEANIALLNVIASTTVNKIPQLSINKSGPTSIAAGENILYTIHVANQGTANADNISITDNLPVGISNSSWTATANGNASVTAGSGGTGAAISVNGNIPAGSNNYITITVTGKVNPAFVGSSINNSATVNSTEAGKSWSSDVTTMINKVAAVSIIKSGPADKNAGQEIEYKLQVTNAGPSTSIGTTITDIVPASIENVTWTTSASGGASVTANGTGSGNSLNITADIPVAGVVNVLIKGNVKGDAVNVGSYLTVNNTASVAVAPGITDPDLSDNFSTRTTLISNVAELIVSKSGPERVNIGDPITYVIEVTNTGTGAVSNAQINDVIPSEVNVTNWAASPANGAIMTGAISGTTSPVNLFASFPGNQNSKVTIIVNGTVNNTANTSFTNKVVVDAGGNNKFSEVTTTVNKSTDLKIQKIGPSSIAAGEDITYTLTVTNAGPLDAPDCSISDILPADLQNVTWTAIANGTSTISSTSGSGSLNLTGDIMVGDANTITITVKGKVKANTTNSSMVNLSSVLTPGYINDYNPNNNTSNVITSIIQKPGVRIVKSGSATAIAGTGISYVLDVYNDGPSDVSNLNITDVLPADIINPKWTATTVGTATINSGSSGTTGSVLVTGSIAAGSGNKIIIMVTGTVNPAFEGTLNNVATALALPVIATPVSSNAISTIVSRITDIAVAKSANKTVVNAGEALGYTVTVTNIGPATLKSGEELSLIETLPVGLNSVIFTATGGTYDRTANTFKLTSDMAAGATVQLKIDGTVVANYNGTSITNHVEVGAPTGVTDSDPTNNTADAVASTRLEADLEVIKVADKTTVTAGDPITYTITVINNGPGAFNSGDIIKITEILPAALENVTYNPTGGTYDKTNNSFTLTGNFISGNTIQLEVSGTVAADFTGTNISNSVTVASQGVVTDPVPENNTSTASVTVVRKADLAVAKTVDKTAAKAGEAINYTVTITNKGVSTIKSGEVIKITETLPAEMLVSSYDPTGGSYDANSGAFTLTSDLPANGVVKLLIKGNVDPATLSTTMANTVVVAVPSGITDTDLSNNTATSSTTTISRVSDLAVTKTVDKTTAVAGDQITYTVTVQNKGISTLKSGEIIGLTETLPAALIVGSYTPTGGTYDATANTFTLAADLATNGVVTLVIKGNIDPATTSSSMTNTVSVTTPSGVTDSDVSNNTATSQATTISRESDLAVSKTVNKTSVVAGEAISYTVTIQNKGTSTLKSGEVIGITETLPAELVVGSYTETGGTYDATAKTFTLNSNLAKNGTVSLVINGIVNAATTSTSMINNVAVTTPAGVTDTDLSNNTATSPTTTIRRESDLEVIKAVDKTTAVAGEAITYTITITNNGTSTLRSGEVIGITETLPAELVVGSYIPTGGTYDASAKTFTLTSDLAKTGTVTLVITGKVDPATTSTSMINNVVVTAPTGVTDIDLTNNTASSDATTISRASDLAVTKTVDKTSAIAGEALTYTVTITNKGLTTLKTGEVIGVTETLPSQLVVSSYTATGGDYDATAGTFTLTGDFEKDATVTLVINGTVNATTTSTSMQNTVSVAMPAGITETDATNNTATSAATTISRSADLEVTKTVDKTSAAAGDAINYTITITNKGISSLRNGEVIGITETLPAQLIVGSYAATGGTYDATAGTFTLTSDLAKDAAVTLEIKGTIDPATTSTSMVNSVAVTAPTGVTDANSANNSATSPTTTISRKIDLSVSKTVSKASAVAGEAISYTVTIENKGISTLKSGEVIGITETLPAELVVSSYTATGGTYDATAGTFTLTSNLAKNGTVSLVINGTVNAATTSTSMVNNVAVATPAGITDTDPSNNTATSPTTTIRRESDLEVTKAVNKTTAVAGEAISYTITITNNGATTLRSGEVIGITETLPAELIVSGYTATGGTYDASAKTFTLNSNLAQTGTVTLVITGTVDPATTSTSMINKVEATVPTGVTDNDLTNNTASSAATTISRASDLAVTKTVDKTSVIAGEVLTYTVTITNNGLTTLKSGEVIGITETLPSELVVSGYTATGGVYDATAGTFTLSSNLVKDAAVTLVINGTVSATTTSTSMQNTVAVTLPTGITETDATNNTATSAATTISRSADLEVTKTVDKTTAVAGDAINYTITITNKGLSSLRNGEVIGITETLPAQLIVGSYAATGGTYDATAGTFTLTSDLAKDAAVTLEIKGTIDPATTSTSMVNSVAVTAPTGVTDANSANNTATSPTTTINRESDLAVSKTVSKSSVVAGEAISYTVTIENKGSSTLRSGEVIGITETLPAELVVSGYTATGGTYDATAGTFTLSSNLAKNGTVSLVINGTVNAATTSTSMVNNVAVATPAGITDTDLSNNTATSPSTTIRRESDLAVTKAVNKTTAVAGEAISYTITITNNGATTLRSGEVIGITETLPAELIVSGYTATGGTYDASAKTFTLNSNLAQTGTVTLVITGTVDPATTSTSMINKVEATVPTGVTDNDLTNNTASSAATTISRASDLAVTKTVDKTSVIAGEVLTYTVTITNNGLTTLKSGEVIGITETLPSELVVSGYTATGGIYDATAGTFTLSSNLVKDAAVTLVINGTVSATTTSTSMQNTVAVTLPTGITETDATNNTATSAATTISRSADLAVTKTVDKTSAAAGDPINYTITITNKGLSSLRNGEVIGITETLPADLLVGSYVATGGTYDATAGTFTLSSDLAKDAAVTLVIKGTVDPSTVNTNMVNKVVVAMPAGITETDLSNNTASSGITSIRRDIDLSVTKTADKSAVKAGEAVNYTITIQNKGISTLKSGEVLGITETLPAGFIANSYTATGGTYDANAGTFTLSGNLAQNASVTLIVHGIADPATTNTNLVNKVTVAPPVGITDTNPADNTASSAATTISRETDLAVTKTVSKTNAIVGDALNYTITITNNGIGTINSGEVIGITENLPTGFINPAYTATGGTYNAAAGTFTLTSALAAGGMAQVQINGTIAANFTGTSLTNTVSIAPPAGVTDPVTNNNDATAVTTVSRSTDLSVSKTADQPEVTAGKAINYIITVTNHGPAVLNNGETINIAESLPAELTNVTFNAQGGTYNAATGAFQLSAPLPVNGNVQLQVTGIVDANFTGTDITNTVSITSPVNDPDNTNNSASVTTGIVPPPSFETWKTVVTEYGKGQIHAGEKLTYTIFVRNTGKVVIPSVTITDPVPAHTRYVSGGTLSGNNVNFTISNLAAGAVSSVTFVVQADNNLTGISGISNTATVSDGTSTKPTAGCDPAAPGCNTNTPGTNIATGGGDLVVTKEIVTPQSPYRMGQMITYRITAVNNWNQSFNNVVVEDLLPAGLDLPATMTADRGTTQTTATGKGVLWNIGELKAGETLQLILTTRIIDGGEIENLVKITTDEPQNNLTNDTATVTISVNGGDLSFPNVFTPNGDGKNEKFIIGGLEKYPGSSIFIYNRWGSMVYQSKDYRNDWNGSGLNEGTYYYILQVKKQQDTKVYKGWIQILR</sequence>
<feature type="domain" description="DUF11" evidence="1">
    <location>
        <begin position="4278"/>
        <end position="4398"/>
    </location>
</feature>
<dbReference type="InterPro" id="IPR051172">
    <property type="entry name" value="Chlamydia_OmcB"/>
</dbReference>
<name>A0A3E1Y945_9BACT</name>
<feature type="domain" description="DUF11" evidence="1">
    <location>
        <begin position="2458"/>
        <end position="2581"/>
    </location>
</feature>
<proteinExistence type="predicted"/>
<dbReference type="PANTHER" id="PTHR34819">
    <property type="entry name" value="LARGE CYSTEINE-RICH PERIPLASMIC PROTEIN OMCB"/>
    <property type="match status" value="1"/>
</dbReference>
<feature type="domain" description="DUF8202" evidence="2">
    <location>
        <begin position="299"/>
        <end position="477"/>
    </location>
</feature>
<dbReference type="InterPro" id="IPR026341">
    <property type="entry name" value="T9SS_type_B"/>
</dbReference>
<dbReference type="InterPro" id="IPR013320">
    <property type="entry name" value="ConA-like_dom_sf"/>
</dbReference>
<feature type="domain" description="DUF11" evidence="1">
    <location>
        <begin position="5196"/>
        <end position="5287"/>
    </location>
</feature>
<evidence type="ECO:0000313" key="3">
    <source>
        <dbReference type="EMBL" id="RFS21938.1"/>
    </source>
</evidence>
<feature type="domain" description="DUF11" evidence="1">
    <location>
        <begin position="3238"/>
        <end position="3358"/>
    </location>
</feature>
<dbReference type="Proteomes" id="UP000260644">
    <property type="component" value="Unassembled WGS sequence"/>
</dbReference>
<dbReference type="Gene3D" id="2.60.40.1170">
    <property type="entry name" value="Mu homology domain, subdomain B"/>
    <property type="match status" value="1"/>
</dbReference>
<feature type="domain" description="DUF11" evidence="1">
    <location>
        <begin position="2849"/>
        <end position="2971"/>
    </location>
</feature>
<dbReference type="InterPro" id="IPR001434">
    <property type="entry name" value="OmcB-like_DUF11"/>
</dbReference>
<gene>
    <name evidence="3" type="ORF">DVR12_14910</name>
</gene>
<evidence type="ECO:0000259" key="1">
    <source>
        <dbReference type="Pfam" id="PF01345"/>
    </source>
</evidence>
<feature type="domain" description="DUF11" evidence="1">
    <location>
        <begin position="4668"/>
        <end position="4788"/>
    </location>
</feature>
<dbReference type="GO" id="GO:0005975">
    <property type="term" value="P:carbohydrate metabolic process"/>
    <property type="evidence" value="ECO:0007669"/>
    <property type="project" value="UniProtKB-ARBA"/>
</dbReference>
<dbReference type="InterPro" id="IPR058515">
    <property type="entry name" value="DUF8202"/>
</dbReference>
<feature type="domain" description="DUF11" evidence="1">
    <location>
        <begin position="4928"/>
        <end position="5048"/>
    </location>
</feature>
<dbReference type="NCBIfam" id="TIGR04131">
    <property type="entry name" value="Bac_Flav_CTERM"/>
    <property type="match status" value="1"/>
</dbReference>
<dbReference type="InterPro" id="IPR013783">
    <property type="entry name" value="Ig-like_fold"/>
</dbReference>
<feature type="domain" description="DUF11" evidence="1">
    <location>
        <begin position="4148"/>
        <end position="4268"/>
    </location>
</feature>
<feature type="domain" description="DUF11" evidence="1">
    <location>
        <begin position="3758"/>
        <end position="3878"/>
    </location>
</feature>
<dbReference type="PANTHER" id="PTHR34819:SF3">
    <property type="entry name" value="CELL SURFACE PROTEIN"/>
    <property type="match status" value="1"/>
</dbReference>
<feature type="domain" description="DUF11" evidence="1">
    <location>
        <begin position="2978"/>
        <end position="3099"/>
    </location>
</feature>
<feature type="domain" description="DUF11" evidence="1">
    <location>
        <begin position="3498"/>
        <end position="3618"/>
    </location>
</feature>
<feature type="domain" description="DUF11" evidence="1">
    <location>
        <begin position="4018"/>
        <end position="4138"/>
    </location>
</feature>
<feature type="domain" description="DUF11" evidence="1">
    <location>
        <begin position="4538"/>
        <end position="4658"/>
    </location>
</feature>
<dbReference type="Pfam" id="PF01345">
    <property type="entry name" value="DUF11"/>
    <property type="match status" value="28"/>
</dbReference>
<feature type="domain" description="DUF11" evidence="1">
    <location>
        <begin position="1543"/>
        <end position="1668"/>
    </location>
</feature>
<comment type="caution">
    <text evidence="3">The sequence shown here is derived from an EMBL/GenBank/DDBJ whole genome shotgun (WGS) entry which is preliminary data.</text>
</comment>
<evidence type="ECO:0000259" key="2">
    <source>
        <dbReference type="Pfam" id="PF26628"/>
    </source>
</evidence>
<dbReference type="GO" id="GO:0004553">
    <property type="term" value="F:hydrolase activity, hydrolyzing O-glycosyl compounds"/>
    <property type="evidence" value="ECO:0007669"/>
    <property type="project" value="UniProtKB-ARBA"/>
</dbReference>
<feature type="domain" description="DUF11" evidence="1">
    <location>
        <begin position="3368"/>
        <end position="3488"/>
    </location>
</feature>
<dbReference type="Pfam" id="PF26628">
    <property type="entry name" value="DUF8202"/>
    <property type="match status" value="3"/>
</dbReference>
<reference evidence="3 4" key="1">
    <citation type="submission" date="2018-07" db="EMBL/GenBank/DDBJ databases">
        <title>Chitinophaga K2CV101002-2 sp. nov., isolated from a monsoon evergreen broad-leaved forest soil.</title>
        <authorList>
            <person name="Lv Y."/>
        </authorList>
    </citation>
    <scope>NUCLEOTIDE SEQUENCE [LARGE SCALE GENOMIC DNA]</scope>
    <source>
        <strain evidence="3 4">GDMCC 1.1288</strain>
    </source>
</reference>
<feature type="domain" description="DUF11" evidence="1">
    <location>
        <begin position="2720"/>
        <end position="2840"/>
    </location>
</feature>
<feature type="domain" description="DUF11" evidence="1">
    <location>
        <begin position="3628"/>
        <end position="3748"/>
    </location>
</feature>